<proteinExistence type="predicted"/>
<name>A0A1J8PNG8_9AGAM</name>
<evidence type="ECO:0000256" key="1">
    <source>
        <dbReference type="SAM" id="MobiDB-lite"/>
    </source>
</evidence>
<gene>
    <name evidence="2" type="ORF">AZE42_09527</name>
</gene>
<evidence type="ECO:0000313" key="3">
    <source>
        <dbReference type="Proteomes" id="UP000183567"/>
    </source>
</evidence>
<dbReference type="EMBL" id="LVVM01005960">
    <property type="protein sequence ID" value="OJA09323.1"/>
    <property type="molecule type" value="Genomic_DNA"/>
</dbReference>
<accession>A0A1J8PNG8</accession>
<sequence>MTMDDNPPYFQPHLCTITQIVRNLAYPLATVFITPLPPPPPLASPSSLQMDMEGDERRPSKNMSS</sequence>
<dbReference type="AlphaFoldDB" id="A0A1J8PNG8"/>
<feature type="region of interest" description="Disordered" evidence="1">
    <location>
        <begin position="36"/>
        <end position="65"/>
    </location>
</feature>
<organism evidence="2 3">
    <name type="scientific">Rhizopogon vesiculosus</name>
    <dbReference type="NCBI Taxonomy" id="180088"/>
    <lineage>
        <taxon>Eukaryota</taxon>
        <taxon>Fungi</taxon>
        <taxon>Dikarya</taxon>
        <taxon>Basidiomycota</taxon>
        <taxon>Agaricomycotina</taxon>
        <taxon>Agaricomycetes</taxon>
        <taxon>Agaricomycetidae</taxon>
        <taxon>Boletales</taxon>
        <taxon>Suillineae</taxon>
        <taxon>Rhizopogonaceae</taxon>
        <taxon>Rhizopogon</taxon>
    </lineage>
</organism>
<protein>
    <submittedName>
        <fullName evidence="2">Uncharacterized protein</fullName>
    </submittedName>
</protein>
<reference evidence="2 3" key="1">
    <citation type="submission" date="2016-03" db="EMBL/GenBank/DDBJ databases">
        <title>Comparative genomics of the ectomycorrhizal sister species Rhizopogon vinicolor and Rhizopogon vesiculosus (Basidiomycota: Boletales) reveals a divergence of the mating type B locus.</title>
        <authorList>
            <person name="Mujic A.B."/>
            <person name="Kuo A."/>
            <person name="Tritt A."/>
            <person name="Lipzen A."/>
            <person name="Chen C."/>
            <person name="Johnson J."/>
            <person name="Sharma A."/>
            <person name="Barry K."/>
            <person name="Grigoriev I.V."/>
            <person name="Spatafora J.W."/>
        </authorList>
    </citation>
    <scope>NUCLEOTIDE SEQUENCE [LARGE SCALE GENOMIC DNA]</scope>
    <source>
        <strain evidence="2 3">AM-OR11-056</strain>
    </source>
</reference>
<dbReference type="Proteomes" id="UP000183567">
    <property type="component" value="Unassembled WGS sequence"/>
</dbReference>
<evidence type="ECO:0000313" key="2">
    <source>
        <dbReference type="EMBL" id="OJA09323.1"/>
    </source>
</evidence>
<comment type="caution">
    <text evidence="2">The sequence shown here is derived from an EMBL/GenBank/DDBJ whole genome shotgun (WGS) entry which is preliminary data.</text>
</comment>
<keyword evidence="3" id="KW-1185">Reference proteome</keyword>